<name>A0A0G7ZMS3_9MOLU</name>
<dbReference type="GO" id="GO:1990904">
    <property type="term" value="C:ribonucleoprotein complex"/>
    <property type="evidence" value="ECO:0007669"/>
    <property type="project" value="UniProtKB-KW"/>
</dbReference>
<evidence type="ECO:0000256" key="5">
    <source>
        <dbReference type="RuleBase" id="RU000562"/>
    </source>
</evidence>
<dbReference type="EMBL" id="CWGI01000001">
    <property type="protein sequence ID" value="CRX36856.1"/>
    <property type="molecule type" value="Genomic_DNA"/>
</dbReference>
<evidence type="ECO:0000256" key="1">
    <source>
        <dbReference type="ARBA" id="ARBA00008563"/>
    </source>
</evidence>
<sequence length="156" mass="18029">MLKYAIIKTGGKQIKVNVGSAIWVEKLNSEVGNEYFFTDVLAIYDGNSLIAGTPKIDAKIKARVQKQGKNKKLIIFRTKQKSNWKRKQGHRQPYTRLLVEEIIYKNKVIDKYVDPSLTNKNLLEKDTHKDNKETKELKSNNLKNDKLIKANDQINK</sequence>
<evidence type="ECO:0000256" key="2">
    <source>
        <dbReference type="ARBA" id="ARBA00022980"/>
    </source>
</evidence>
<dbReference type="InterPro" id="IPR001787">
    <property type="entry name" value="Ribosomal_bL21"/>
</dbReference>
<proteinExistence type="inferred from homology"/>
<keyword evidence="4 5" id="KW-0694">RNA-binding</keyword>
<dbReference type="GO" id="GO:0003735">
    <property type="term" value="F:structural constituent of ribosome"/>
    <property type="evidence" value="ECO:0007669"/>
    <property type="project" value="InterPro"/>
</dbReference>
<keyword evidence="4 5" id="KW-0699">rRNA-binding</keyword>
<dbReference type="GO" id="GO:0005737">
    <property type="term" value="C:cytoplasm"/>
    <property type="evidence" value="ECO:0007669"/>
    <property type="project" value="UniProtKB-ARBA"/>
</dbReference>
<protein>
    <recommendedName>
        <fullName evidence="4">Large ribosomal subunit protein bL21</fullName>
    </recommendedName>
</protein>
<dbReference type="Pfam" id="PF00829">
    <property type="entry name" value="Ribosomal_L21p"/>
    <property type="match status" value="1"/>
</dbReference>
<evidence type="ECO:0000313" key="8">
    <source>
        <dbReference type="Proteomes" id="UP000242141"/>
    </source>
</evidence>
<evidence type="ECO:0000256" key="6">
    <source>
        <dbReference type="SAM" id="MobiDB-lite"/>
    </source>
</evidence>
<dbReference type="PANTHER" id="PTHR21349:SF0">
    <property type="entry name" value="LARGE RIBOSOMAL SUBUNIT PROTEIN BL21M"/>
    <property type="match status" value="1"/>
</dbReference>
<comment type="similarity">
    <text evidence="1 4 5">Belongs to the bacterial ribosomal protein bL21 family.</text>
</comment>
<reference evidence="8" key="1">
    <citation type="submission" date="2015-05" db="EMBL/GenBank/DDBJ databases">
        <authorList>
            <person name="Collingro A."/>
        </authorList>
    </citation>
    <scope>NUCLEOTIDE SEQUENCE [LARGE SCALE GENOMIC DNA]</scope>
    <source>
        <strain evidence="8">Ps</strain>
    </source>
</reference>
<dbReference type="InterPro" id="IPR028909">
    <property type="entry name" value="bL21-like"/>
</dbReference>
<comment type="subunit">
    <text evidence="4">Part of the 50S ribosomal subunit. Contacts protein L20.</text>
</comment>
<dbReference type="Proteomes" id="UP000242141">
    <property type="component" value="Unassembled WGS sequence"/>
</dbReference>
<keyword evidence="8" id="KW-1185">Reference proteome</keyword>
<feature type="region of interest" description="Disordered" evidence="6">
    <location>
        <begin position="127"/>
        <end position="156"/>
    </location>
</feature>
<comment type="function">
    <text evidence="4 5">This protein binds to 23S rRNA in the presence of protein L20.</text>
</comment>
<dbReference type="NCBIfam" id="TIGR00061">
    <property type="entry name" value="L21"/>
    <property type="match status" value="1"/>
</dbReference>
<evidence type="ECO:0000256" key="3">
    <source>
        <dbReference type="ARBA" id="ARBA00023274"/>
    </source>
</evidence>
<evidence type="ECO:0000256" key="4">
    <source>
        <dbReference type="HAMAP-Rule" id="MF_01363"/>
    </source>
</evidence>
<dbReference type="PANTHER" id="PTHR21349">
    <property type="entry name" value="50S RIBOSOMAL PROTEIN L21"/>
    <property type="match status" value="1"/>
</dbReference>
<dbReference type="HAMAP" id="MF_01363">
    <property type="entry name" value="Ribosomal_bL21"/>
    <property type="match status" value="1"/>
</dbReference>
<dbReference type="AlphaFoldDB" id="A0A0G7ZMS3"/>
<evidence type="ECO:0000313" key="7">
    <source>
        <dbReference type="EMBL" id="CRX36856.1"/>
    </source>
</evidence>
<gene>
    <name evidence="4" type="primary">rplU</name>
    <name evidence="7" type="ORF">HEPPS_00550</name>
</gene>
<keyword evidence="2 4" id="KW-0689">Ribosomal protein</keyword>
<keyword evidence="3 4" id="KW-0687">Ribonucleoprotein</keyword>
<dbReference type="GO" id="GO:0005840">
    <property type="term" value="C:ribosome"/>
    <property type="evidence" value="ECO:0007669"/>
    <property type="project" value="UniProtKB-KW"/>
</dbReference>
<dbReference type="GO" id="GO:0006412">
    <property type="term" value="P:translation"/>
    <property type="evidence" value="ECO:0007669"/>
    <property type="project" value="UniProtKB-UniRule"/>
</dbReference>
<accession>A0A0G7ZMS3</accession>
<organism evidence="7 8">
    <name type="scientific">Candidatus Hepatoplasma crinochetorum</name>
    <dbReference type="NCBI Taxonomy" id="295596"/>
    <lineage>
        <taxon>Bacteria</taxon>
        <taxon>Bacillati</taxon>
        <taxon>Mycoplasmatota</taxon>
        <taxon>Mollicutes</taxon>
        <taxon>Candidatus Hepatoplasmataceae</taxon>
        <taxon>Candidatus Hepatoplasma</taxon>
    </lineage>
</organism>
<dbReference type="GO" id="GO:0019843">
    <property type="term" value="F:rRNA binding"/>
    <property type="evidence" value="ECO:0007669"/>
    <property type="project" value="UniProtKB-UniRule"/>
</dbReference>
<dbReference type="InterPro" id="IPR036164">
    <property type="entry name" value="bL21-like_sf"/>
</dbReference>
<dbReference type="SUPFAM" id="SSF141091">
    <property type="entry name" value="L21p-like"/>
    <property type="match status" value="1"/>
</dbReference>